<dbReference type="RefSeq" id="WP_195866766.1">
    <property type="nucleotide sequence ID" value="NZ_JADPKZ010000013.1"/>
</dbReference>
<protein>
    <recommendedName>
        <fullName evidence="4">RDD family protein</fullName>
    </recommendedName>
</protein>
<evidence type="ECO:0000313" key="2">
    <source>
        <dbReference type="EMBL" id="MBF8376369.1"/>
    </source>
</evidence>
<proteinExistence type="predicted"/>
<evidence type="ECO:0008006" key="4">
    <source>
        <dbReference type="Google" id="ProtNLM"/>
    </source>
</evidence>
<keyword evidence="3" id="KW-1185">Reference proteome</keyword>
<feature type="transmembrane region" description="Helical" evidence="1">
    <location>
        <begin position="113"/>
        <end position="132"/>
    </location>
</feature>
<reference evidence="2 3" key="1">
    <citation type="submission" date="2020-11" db="EMBL/GenBank/DDBJ databases">
        <title>Genomic insight of Alicyclobacillus mali FL 18 reveals a new arsenic-resistant strain, with potential in environmental biotechnology.</title>
        <authorList>
            <person name="Fiorentino G."/>
            <person name="Gallo G."/>
            <person name="Aulitto M."/>
        </authorList>
    </citation>
    <scope>NUCLEOTIDE SEQUENCE [LARGE SCALE GENOMIC DNA]</scope>
    <source>
        <strain evidence="2 3">FL 18</strain>
    </source>
</reference>
<keyword evidence="1" id="KW-1133">Transmembrane helix</keyword>
<feature type="transmembrane region" description="Helical" evidence="1">
    <location>
        <begin position="20"/>
        <end position="41"/>
    </location>
</feature>
<organism evidence="2 3">
    <name type="scientific">Alicyclobacillus mali</name>
    <name type="common">ex Roth et al. 2021</name>
    <dbReference type="NCBI Taxonomy" id="1123961"/>
    <lineage>
        <taxon>Bacteria</taxon>
        <taxon>Bacillati</taxon>
        <taxon>Bacillota</taxon>
        <taxon>Bacilli</taxon>
        <taxon>Bacillales</taxon>
        <taxon>Alicyclobacillaceae</taxon>
        <taxon>Alicyclobacillus</taxon>
    </lineage>
</organism>
<dbReference type="Proteomes" id="UP000642910">
    <property type="component" value="Unassembled WGS sequence"/>
</dbReference>
<accession>A0ABS0EZA2</accession>
<name>A0ABS0EZA2_9BACL</name>
<dbReference type="EMBL" id="JADPKZ010000013">
    <property type="protein sequence ID" value="MBF8376369.1"/>
    <property type="molecule type" value="Genomic_DNA"/>
</dbReference>
<comment type="caution">
    <text evidence="2">The sequence shown here is derived from an EMBL/GenBank/DDBJ whole genome shotgun (WGS) entry which is preliminary data.</text>
</comment>
<feature type="transmembrane region" description="Helical" evidence="1">
    <location>
        <begin position="53"/>
        <end position="72"/>
    </location>
</feature>
<gene>
    <name evidence="2" type="ORF">IW967_00480</name>
</gene>
<evidence type="ECO:0000313" key="3">
    <source>
        <dbReference type="Proteomes" id="UP000642910"/>
    </source>
</evidence>
<keyword evidence="1" id="KW-0812">Transmembrane</keyword>
<evidence type="ECO:0000256" key="1">
    <source>
        <dbReference type="SAM" id="Phobius"/>
    </source>
</evidence>
<sequence>METHDMRRGVVHSRVTRLQAIVMCSTLCLICAAYVAVGTLIRNLPARSPEWYWLDLPGFALLAWVAAAYAMWRGDGEEIAIRWQEGSPTCEIAGGSHQGTWTVLGKSSSSSDWVAAVMFLTACAAGIAALGVKELVQAHDVHGMAQGLQTLCDAAGPSLLILLNWPFRAKPFRHVVNLRRGAERMRVFI</sequence>
<keyword evidence="1" id="KW-0472">Membrane</keyword>